<proteinExistence type="predicted"/>
<reference evidence="1" key="1">
    <citation type="submission" date="2014-09" db="EMBL/GenBank/DDBJ databases">
        <authorList>
            <person name="Magalhaes I.L.F."/>
            <person name="Oliveira U."/>
            <person name="Santos F.R."/>
            <person name="Vidigal T.H.D.A."/>
            <person name="Brescovit A.D."/>
            <person name="Santos A.J."/>
        </authorList>
    </citation>
    <scope>NUCLEOTIDE SEQUENCE</scope>
    <source>
        <tissue evidence="1">Shoot tissue taken approximately 20 cm above the soil surface</tissue>
    </source>
</reference>
<sequence>MLYPLILSNLHTTHVKSCTFALSKIKEIKTICTITAHHINHRTSYQSCCASNKYAKESRSHFRKDEILLTVLNEPKK</sequence>
<protein>
    <submittedName>
        <fullName evidence="1">Uncharacterized protein</fullName>
    </submittedName>
</protein>
<reference evidence="1" key="2">
    <citation type="journal article" date="2015" name="Data Brief">
        <title>Shoot transcriptome of the giant reed, Arundo donax.</title>
        <authorList>
            <person name="Barrero R.A."/>
            <person name="Guerrero F.D."/>
            <person name="Moolhuijzen P."/>
            <person name="Goolsby J.A."/>
            <person name="Tidwell J."/>
            <person name="Bellgard S.E."/>
            <person name="Bellgard M.I."/>
        </authorList>
    </citation>
    <scope>NUCLEOTIDE SEQUENCE</scope>
    <source>
        <tissue evidence="1">Shoot tissue taken approximately 20 cm above the soil surface</tissue>
    </source>
</reference>
<dbReference type="EMBL" id="GBRH01194245">
    <property type="protein sequence ID" value="JAE03651.1"/>
    <property type="molecule type" value="Transcribed_RNA"/>
</dbReference>
<name>A0A0A9F0L7_ARUDO</name>
<accession>A0A0A9F0L7</accession>
<dbReference type="AlphaFoldDB" id="A0A0A9F0L7"/>
<evidence type="ECO:0000313" key="1">
    <source>
        <dbReference type="EMBL" id="JAE03651.1"/>
    </source>
</evidence>
<organism evidence="1">
    <name type="scientific">Arundo donax</name>
    <name type="common">Giant reed</name>
    <name type="synonym">Donax arundinaceus</name>
    <dbReference type="NCBI Taxonomy" id="35708"/>
    <lineage>
        <taxon>Eukaryota</taxon>
        <taxon>Viridiplantae</taxon>
        <taxon>Streptophyta</taxon>
        <taxon>Embryophyta</taxon>
        <taxon>Tracheophyta</taxon>
        <taxon>Spermatophyta</taxon>
        <taxon>Magnoliopsida</taxon>
        <taxon>Liliopsida</taxon>
        <taxon>Poales</taxon>
        <taxon>Poaceae</taxon>
        <taxon>PACMAD clade</taxon>
        <taxon>Arundinoideae</taxon>
        <taxon>Arundineae</taxon>
        <taxon>Arundo</taxon>
    </lineage>
</organism>